<feature type="compositionally biased region" description="Low complexity" evidence="1">
    <location>
        <begin position="98"/>
        <end position="109"/>
    </location>
</feature>
<name>A0A2J6RGV5_HYAVF</name>
<feature type="compositionally biased region" description="Basic residues" evidence="1">
    <location>
        <begin position="46"/>
        <end position="59"/>
    </location>
</feature>
<sequence length="520" mass="58074">MEASNQESGPDSQVLRTKDTPSEGFQFVPETGVGRPQGPLRDIIRSRAKRKKAKPKSKYKAGSNRIVPVIRRTSDWGELELRSASSISSADDVRDFTSSPSPSPGLGSAALDPFSTLPIEEDGSSYFLLSQFHAIFNPDTHPYSCTLTKDEVIAFAITDSALLHAALSHSARTLCDTPRTESITERDYHMGQAISLVNKRIAQSPDEAVSFATILTVGWLTQFEVLSFSVESIKIHLDGLEALVNSRGGIQTLVDNPLTMKFILWIDTVGSIALNTKPRFEVAAIPSRENPADWDPLNHLALRYKTKLSNLTRLPDLSKETIDVYWGLRNITAIKQANANLEKAPKLGWKEIFSHISRFVNRLLGIVHYDLPPSRNQNDQIYALFGNAALSHIVMFLRGKPLRHSFSVLLSERIRAGLEMADLPSFQMQYPEMMLWILIIGGLGAVKTQSQWWFAQLVAESCLATGIARTSEISFFLEEFFWTDQYIHPTFTEFWDDVAIALEVDNSEGTVVDELESNKL</sequence>
<keyword evidence="3" id="KW-1185">Reference proteome</keyword>
<dbReference type="PANTHER" id="PTHR37540">
    <property type="entry name" value="TRANSCRIPTION FACTOR (ACR-2), PUTATIVE-RELATED-RELATED"/>
    <property type="match status" value="1"/>
</dbReference>
<protein>
    <recommendedName>
        <fullName evidence="4">Transcription factor domain-containing protein</fullName>
    </recommendedName>
</protein>
<evidence type="ECO:0000313" key="2">
    <source>
        <dbReference type="EMBL" id="PMD37742.1"/>
    </source>
</evidence>
<dbReference type="InterPro" id="IPR021858">
    <property type="entry name" value="Fun_TF"/>
</dbReference>
<feature type="compositionally biased region" description="Polar residues" evidence="1">
    <location>
        <begin position="1"/>
        <end position="15"/>
    </location>
</feature>
<dbReference type="AlphaFoldDB" id="A0A2J6RGV5"/>
<evidence type="ECO:0000313" key="3">
    <source>
        <dbReference type="Proteomes" id="UP000235786"/>
    </source>
</evidence>
<proteinExistence type="predicted"/>
<gene>
    <name evidence="2" type="ORF">L207DRAFT_514924</name>
</gene>
<dbReference type="Proteomes" id="UP000235786">
    <property type="component" value="Unassembled WGS sequence"/>
</dbReference>
<dbReference type="PANTHER" id="PTHR37540:SF5">
    <property type="entry name" value="TRANSCRIPTION FACTOR DOMAIN-CONTAINING PROTEIN"/>
    <property type="match status" value="1"/>
</dbReference>
<reference evidence="2 3" key="1">
    <citation type="submission" date="2016-04" db="EMBL/GenBank/DDBJ databases">
        <title>A degradative enzymes factory behind the ericoid mycorrhizal symbiosis.</title>
        <authorList>
            <consortium name="DOE Joint Genome Institute"/>
            <person name="Martino E."/>
            <person name="Morin E."/>
            <person name="Grelet G."/>
            <person name="Kuo A."/>
            <person name="Kohler A."/>
            <person name="Daghino S."/>
            <person name="Barry K."/>
            <person name="Choi C."/>
            <person name="Cichocki N."/>
            <person name="Clum A."/>
            <person name="Copeland A."/>
            <person name="Hainaut M."/>
            <person name="Haridas S."/>
            <person name="Labutti K."/>
            <person name="Lindquist E."/>
            <person name="Lipzen A."/>
            <person name="Khouja H.-R."/>
            <person name="Murat C."/>
            <person name="Ohm R."/>
            <person name="Olson A."/>
            <person name="Spatafora J."/>
            <person name="Veneault-Fourrey C."/>
            <person name="Henrissat B."/>
            <person name="Grigoriev I."/>
            <person name="Martin F."/>
            <person name="Perotto S."/>
        </authorList>
    </citation>
    <scope>NUCLEOTIDE SEQUENCE [LARGE SCALE GENOMIC DNA]</scope>
    <source>
        <strain evidence="2 3">F</strain>
    </source>
</reference>
<accession>A0A2J6RGV5</accession>
<feature type="region of interest" description="Disordered" evidence="1">
    <location>
        <begin position="1"/>
        <end position="64"/>
    </location>
</feature>
<evidence type="ECO:0000256" key="1">
    <source>
        <dbReference type="SAM" id="MobiDB-lite"/>
    </source>
</evidence>
<organism evidence="2 3">
    <name type="scientific">Hyaloscypha variabilis (strain UAMH 11265 / GT02V1 / F)</name>
    <name type="common">Meliniomyces variabilis</name>
    <dbReference type="NCBI Taxonomy" id="1149755"/>
    <lineage>
        <taxon>Eukaryota</taxon>
        <taxon>Fungi</taxon>
        <taxon>Dikarya</taxon>
        <taxon>Ascomycota</taxon>
        <taxon>Pezizomycotina</taxon>
        <taxon>Leotiomycetes</taxon>
        <taxon>Helotiales</taxon>
        <taxon>Hyaloscyphaceae</taxon>
        <taxon>Hyaloscypha</taxon>
        <taxon>Hyaloscypha variabilis</taxon>
    </lineage>
</organism>
<dbReference type="EMBL" id="KZ613949">
    <property type="protein sequence ID" value="PMD37742.1"/>
    <property type="molecule type" value="Genomic_DNA"/>
</dbReference>
<dbReference type="OrthoDB" id="4158087at2759"/>
<feature type="region of interest" description="Disordered" evidence="1">
    <location>
        <begin position="90"/>
        <end position="109"/>
    </location>
</feature>
<evidence type="ECO:0008006" key="4">
    <source>
        <dbReference type="Google" id="ProtNLM"/>
    </source>
</evidence>
<dbReference type="Pfam" id="PF11951">
    <property type="entry name" value="Fungal_trans_2"/>
    <property type="match status" value="1"/>
</dbReference>